<feature type="region of interest" description="Disordered" evidence="1">
    <location>
        <begin position="1"/>
        <end position="29"/>
    </location>
</feature>
<protein>
    <submittedName>
        <fullName evidence="2">Uncharacterized protein</fullName>
    </submittedName>
</protein>
<feature type="compositionally biased region" description="Basic and acidic residues" evidence="1">
    <location>
        <begin position="1"/>
        <end position="16"/>
    </location>
</feature>
<accession>A0A4U5PTE0</accession>
<evidence type="ECO:0000256" key="1">
    <source>
        <dbReference type="SAM" id="MobiDB-lite"/>
    </source>
</evidence>
<dbReference type="STRING" id="43335.A0A4U5PTE0"/>
<reference evidence="2" key="1">
    <citation type="submission" date="2018-10" db="EMBL/GenBank/DDBJ databases">
        <title>Population genomic analysis revealed the cold adaptation of white poplar.</title>
        <authorList>
            <person name="Liu Y.-J."/>
        </authorList>
    </citation>
    <scope>NUCLEOTIDE SEQUENCE [LARGE SCALE GENOMIC DNA]</scope>
    <source>
        <strain evidence="2">PAL-ZL1</strain>
    </source>
</reference>
<dbReference type="AlphaFoldDB" id="A0A4U5PTE0"/>
<dbReference type="EMBL" id="RCHU01000655">
    <property type="protein sequence ID" value="TKR98914.1"/>
    <property type="molecule type" value="Genomic_DNA"/>
</dbReference>
<name>A0A4U5PTE0_POPAL</name>
<evidence type="ECO:0000313" key="2">
    <source>
        <dbReference type="EMBL" id="TKR98914.1"/>
    </source>
</evidence>
<comment type="caution">
    <text evidence="2">The sequence shown here is derived from an EMBL/GenBank/DDBJ whole genome shotgun (WGS) entry which is preliminary data.</text>
</comment>
<proteinExistence type="predicted"/>
<gene>
    <name evidence="2" type="ORF">D5086_0000198770</name>
</gene>
<organism evidence="2">
    <name type="scientific">Populus alba</name>
    <name type="common">White poplar</name>
    <dbReference type="NCBI Taxonomy" id="43335"/>
    <lineage>
        <taxon>Eukaryota</taxon>
        <taxon>Viridiplantae</taxon>
        <taxon>Streptophyta</taxon>
        <taxon>Embryophyta</taxon>
        <taxon>Tracheophyta</taxon>
        <taxon>Spermatophyta</taxon>
        <taxon>Magnoliopsida</taxon>
        <taxon>eudicotyledons</taxon>
        <taxon>Gunneridae</taxon>
        <taxon>Pentapetalae</taxon>
        <taxon>rosids</taxon>
        <taxon>fabids</taxon>
        <taxon>Malpighiales</taxon>
        <taxon>Salicaceae</taxon>
        <taxon>Saliceae</taxon>
        <taxon>Populus</taxon>
    </lineage>
</organism>
<sequence length="111" mass="12506">MTVRERERERNSKNDSQETGGCDTEDQGSRDLIKKKVGYVHSQVLRIREEDSHLGEERLSAAKEMIRKALIGKLEESFGVPQHAAMEVVFFSRPILPCSPLSGKTTVKALH</sequence>